<protein>
    <submittedName>
        <fullName evidence="1">Uncharacterized protein</fullName>
    </submittedName>
</protein>
<sequence length="81" mass="9562">MNYFMMDKYQSIEENVLYSAKVLYSLLIKGKSIHIDELFELFAEKQGIILNINIERVLYLSMTSLYVTSLIDFNSNMIKRL</sequence>
<organism evidence="1 2">
    <name type="scientific">Bacillus thuringiensis</name>
    <dbReference type="NCBI Taxonomy" id="1428"/>
    <lineage>
        <taxon>Bacteria</taxon>
        <taxon>Bacillati</taxon>
        <taxon>Bacillota</taxon>
        <taxon>Bacilli</taxon>
        <taxon>Bacillales</taxon>
        <taxon>Bacillaceae</taxon>
        <taxon>Bacillus</taxon>
        <taxon>Bacillus cereus group</taxon>
    </lineage>
</organism>
<name>A0ABD6S2A8_BACTU</name>
<comment type="caution">
    <text evidence="1">The sequence shown here is derived from an EMBL/GenBank/DDBJ whole genome shotgun (WGS) entry which is preliminary data.</text>
</comment>
<evidence type="ECO:0000313" key="2">
    <source>
        <dbReference type="Proteomes" id="UP000219897"/>
    </source>
</evidence>
<evidence type="ECO:0000313" key="1">
    <source>
        <dbReference type="EMBL" id="PER35534.1"/>
    </source>
</evidence>
<accession>A0ABD6S2A8</accession>
<gene>
    <name evidence="1" type="ORF">CN495_35685</name>
</gene>
<proteinExistence type="predicted"/>
<dbReference type="AlphaFoldDB" id="A0ABD6S2A8"/>
<dbReference type="Proteomes" id="UP000219897">
    <property type="component" value="Unassembled WGS sequence"/>
</dbReference>
<dbReference type="EMBL" id="NTYF01000286">
    <property type="protein sequence ID" value="PER35534.1"/>
    <property type="molecule type" value="Genomic_DNA"/>
</dbReference>
<reference evidence="1 2" key="1">
    <citation type="submission" date="2017-09" db="EMBL/GenBank/DDBJ databases">
        <title>Large-scale bioinformatics analysis of Bacillus genomes uncovers conserved roles of natural products in bacterial physiology.</title>
        <authorList>
            <consortium name="Agbiome Team Llc"/>
            <person name="Bleich R.M."/>
            <person name="Kirk G.J."/>
            <person name="Santa Maria K.C."/>
            <person name="Allen S.E."/>
            <person name="Farag S."/>
            <person name="Shank E.A."/>
            <person name="Bowers A."/>
        </authorList>
    </citation>
    <scope>NUCLEOTIDE SEQUENCE [LARGE SCALE GENOMIC DNA]</scope>
    <source>
        <strain evidence="1 2">AFS005140</strain>
    </source>
</reference>